<evidence type="ECO:0000313" key="5">
    <source>
        <dbReference type="EMBL" id="PNT60973.1"/>
    </source>
</evidence>
<dbReference type="InterPro" id="IPR003653">
    <property type="entry name" value="Peptidase_C48_C"/>
</dbReference>
<feature type="domain" description="Ubiquitin-like protease family profile" evidence="4">
    <location>
        <begin position="32"/>
        <end position="84"/>
    </location>
</feature>
<dbReference type="Gramene" id="PNT60973">
    <property type="protein sequence ID" value="PNT60973"/>
    <property type="gene ID" value="BRADI_5g08724v3"/>
</dbReference>
<accession>A0A2K2CG12</accession>
<organism evidence="5">
    <name type="scientific">Brachypodium distachyon</name>
    <name type="common">Purple false brome</name>
    <name type="synonym">Trachynia distachya</name>
    <dbReference type="NCBI Taxonomy" id="15368"/>
    <lineage>
        <taxon>Eukaryota</taxon>
        <taxon>Viridiplantae</taxon>
        <taxon>Streptophyta</taxon>
        <taxon>Embryophyta</taxon>
        <taxon>Tracheophyta</taxon>
        <taxon>Spermatophyta</taxon>
        <taxon>Magnoliopsida</taxon>
        <taxon>Liliopsida</taxon>
        <taxon>Poales</taxon>
        <taxon>Poaceae</taxon>
        <taxon>BOP clade</taxon>
        <taxon>Pooideae</taxon>
        <taxon>Stipodae</taxon>
        <taxon>Brachypodieae</taxon>
        <taxon>Brachypodium</taxon>
    </lineage>
</organism>
<sequence length="203" mass="23921">MFNYGDIGLEPEKDASKTMASKYLVACLEKYADDNFILFFLNLEDHWVTILICLPWSAVYYFDSLLPKKTVRGRFWKPIKSLMNTAWKVATKGKLAGKGYKDEPHHNHRFPCQQQLPGSLFCGYYCCHILMKNASMFKSEWKGSVAAMEEYRRPRMTMEHRPKWVVYNIQREFVHLINNEVIKPSGDFFERVEQVVSRVHPRQ</sequence>
<proteinExistence type="inferred from homology"/>
<dbReference type="GO" id="GO:0008234">
    <property type="term" value="F:cysteine-type peptidase activity"/>
    <property type="evidence" value="ECO:0007669"/>
    <property type="project" value="InterPro"/>
</dbReference>
<evidence type="ECO:0000313" key="7">
    <source>
        <dbReference type="Proteomes" id="UP000008810"/>
    </source>
</evidence>
<dbReference type="Pfam" id="PF02902">
    <property type="entry name" value="Peptidase_C48"/>
    <property type="match status" value="1"/>
</dbReference>
<reference evidence="5" key="2">
    <citation type="submission" date="2017-06" db="EMBL/GenBank/DDBJ databases">
        <title>WGS assembly of Brachypodium distachyon.</title>
        <authorList>
            <consortium name="The International Brachypodium Initiative"/>
            <person name="Lucas S."/>
            <person name="Harmon-Smith M."/>
            <person name="Lail K."/>
            <person name="Tice H."/>
            <person name="Grimwood J."/>
            <person name="Bruce D."/>
            <person name="Barry K."/>
            <person name="Shu S."/>
            <person name="Lindquist E."/>
            <person name="Wang M."/>
            <person name="Pitluck S."/>
            <person name="Vogel J.P."/>
            <person name="Garvin D.F."/>
            <person name="Mockler T.C."/>
            <person name="Schmutz J."/>
            <person name="Rokhsar D."/>
            <person name="Bevan M.W."/>
        </authorList>
    </citation>
    <scope>NUCLEOTIDE SEQUENCE</scope>
    <source>
        <strain evidence="5">Bd21</strain>
    </source>
</reference>
<evidence type="ECO:0000256" key="1">
    <source>
        <dbReference type="ARBA" id="ARBA00005234"/>
    </source>
</evidence>
<protein>
    <recommendedName>
        <fullName evidence="4">Ubiquitin-like protease family profile domain-containing protein</fullName>
    </recommendedName>
</protein>
<evidence type="ECO:0000256" key="3">
    <source>
        <dbReference type="ARBA" id="ARBA00022801"/>
    </source>
</evidence>
<dbReference type="EnsemblPlants" id="PNT60973">
    <property type="protein sequence ID" value="PNT60973"/>
    <property type="gene ID" value="BRADI_5g08724v3"/>
</dbReference>
<reference evidence="5 6" key="1">
    <citation type="journal article" date="2010" name="Nature">
        <title>Genome sequencing and analysis of the model grass Brachypodium distachyon.</title>
        <authorList>
            <consortium name="International Brachypodium Initiative"/>
        </authorList>
    </citation>
    <scope>NUCLEOTIDE SEQUENCE [LARGE SCALE GENOMIC DNA]</scope>
    <source>
        <strain evidence="5 6">Bd21</strain>
    </source>
</reference>
<dbReference type="SUPFAM" id="SSF54001">
    <property type="entry name" value="Cysteine proteinases"/>
    <property type="match status" value="1"/>
</dbReference>
<keyword evidence="3" id="KW-0378">Hydrolase</keyword>
<dbReference type="InParanoid" id="A0A2K2CG12"/>
<evidence type="ECO:0000313" key="6">
    <source>
        <dbReference type="EnsemblPlants" id="PNT60973"/>
    </source>
</evidence>
<evidence type="ECO:0000259" key="4">
    <source>
        <dbReference type="Pfam" id="PF02902"/>
    </source>
</evidence>
<dbReference type="Gene3D" id="3.40.395.10">
    <property type="entry name" value="Adenoviral Proteinase, Chain A"/>
    <property type="match status" value="1"/>
</dbReference>
<dbReference type="AlphaFoldDB" id="A0A2K2CG12"/>
<name>A0A2K2CG12_BRADI</name>
<dbReference type="InterPro" id="IPR038765">
    <property type="entry name" value="Papain-like_cys_pep_sf"/>
</dbReference>
<evidence type="ECO:0000256" key="2">
    <source>
        <dbReference type="ARBA" id="ARBA00022670"/>
    </source>
</evidence>
<comment type="similarity">
    <text evidence="1">Belongs to the peptidase C48 family.</text>
</comment>
<dbReference type="EMBL" id="CM000884">
    <property type="protein sequence ID" value="PNT60973.1"/>
    <property type="molecule type" value="Genomic_DNA"/>
</dbReference>
<gene>
    <name evidence="5" type="ORF">BRADI_5g08724v3</name>
</gene>
<keyword evidence="7" id="KW-1185">Reference proteome</keyword>
<dbReference type="Proteomes" id="UP000008810">
    <property type="component" value="Chromosome 5"/>
</dbReference>
<reference evidence="6" key="3">
    <citation type="submission" date="2018-08" db="UniProtKB">
        <authorList>
            <consortium name="EnsemblPlants"/>
        </authorList>
    </citation>
    <scope>IDENTIFICATION</scope>
    <source>
        <strain evidence="6">cv. Bd21</strain>
    </source>
</reference>
<dbReference type="GO" id="GO:0006508">
    <property type="term" value="P:proteolysis"/>
    <property type="evidence" value="ECO:0007669"/>
    <property type="project" value="UniProtKB-KW"/>
</dbReference>
<keyword evidence="2" id="KW-0645">Protease</keyword>